<reference evidence="13" key="2">
    <citation type="submission" date="2015-01" db="EMBL/GenBank/DDBJ databases">
        <title>Evolutionary Origins and Diversification of the Mycorrhizal Mutualists.</title>
        <authorList>
            <consortium name="DOE Joint Genome Institute"/>
            <consortium name="Mycorrhizal Genomics Consortium"/>
            <person name="Kohler A."/>
            <person name="Kuo A."/>
            <person name="Nagy L.G."/>
            <person name="Floudas D."/>
            <person name="Copeland A."/>
            <person name="Barry K.W."/>
            <person name="Cichocki N."/>
            <person name="Veneault-Fourrey C."/>
            <person name="LaButti K."/>
            <person name="Lindquist E.A."/>
            <person name="Lipzen A."/>
            <person name="Lundell T."/>
            <person name="Morin E."/>
            <person name="Murat C."/>
            <person name="Riley R."/>
            <person name="Ohm R."/>
            <person name="Sun H."/>
            <person name="Tunlid A."/>
            <person name="Henrissat B."/>
            <person name="Grigoriev I.V."/>
            <person name="Hibbett D.S."/>
            <person name="Martin F."/>
        </authorList>
    </citation>
    <scope>NUCLEOTIDE SEQUENCE [LARGE SCALE GENOMIC DNA]</scope>
    <source>
        <strain evidence="13">h7</strain>
    </source>
</reference>
<dbReference type="PANTHER" id="PTHR10003">
    <property type="entry name" value="SUPEROXIDE DISMUTASE CU-ZN -RELATED"/>
    <property type="match status" value="1"/>
</dbReference>
<evidence type="ECO:0000256" key="5">
    <source>
        <dbReference type="ARBA" id="ARBA00023002"/>
    </source>
</evidence>
<comment type="cofactor">
    <cofactor evidence="9">
        <name>Zn(2+)</name>
        <dbReference type="ChEBI" id="CHEBI:29105"/>
    </cofactor>
    <text evidence="9">Binds 1 zinc ion per subunit.</text>
</comment>
<proteinExistence type="inferred from homology"/>
<sequence>MEPNGRSFGTKSIFLATILGSAFIAFKLFFGGPSESIGHTNFSRSVGVRKAVAVMSGATPATGNVTFEQPTSGGEVKISGKIKGLSPNALHGFHVHQYGNLTGGCDSAGPHFDLYGNKHGAPTAKIRHVGDLGNIKTDASGEADFALTDKVMSLEGPKNIIGRAIVVHVGQDDLGLGGTPESLINGNSGPRAACGVIVGIA</sequence>
<keyword evidence="5 9" id="KW-0560">Oxidoreductase</keyword>
<dbReference type="EC" id="1.15.1.1" evidence="9"/>
<evidence type="ECO:0000256" key="4">
    <source>
        <dbReference type="ARBA" id="ARBA00022862"/>
    </source>
</evidence>
<dbReference type="FunFam" id="2.60.40.200:FF:000003">
    <property type="entry name" value="Superoxide dismutase [Cu-Zn], chloroplastic"/>
    <property type="match status" value="1"/>
</dbReference>
<evidence type="ECO:0000256" key="7">
    <source>
        <dbReference type="ARBA" id="ARBA00023157"/>
    </source>
</evidence>
<dbReference type="GO" id="GO:0005507">
    <property type="term" value="F:copper ion binding"/>
    <property type="evidence" value="ECO:0007669"/>
    <property type="project" value="InterPro"/>
</dbReference>
<organism evidence="12 13">
    <name type="scientific">Hebeloma cylindrosporum</name>
    <dbReference type="NCBI Taxonomy" id="76867"/>
    <lineage>
        <taxon>Eukaryota</taxon>
        <taxon>Fungi</taxon>
        <taxon>Dikarya</taxon>
        <taxon>Basidiomycota</taxon>
        <taxon>Agaricomycotina</taxon>
        <taxon>Agaricomycetes</taxon>
        <taxon>Agaricomycetidae</taxon>
        <taxon>Agaricales</taxon>
        <taxon>Agaricineae</taxon>
        <taxon>Hymenogastraceae</taxon>
        <taxon>Hebeloma</taxon>
    </lineage>
</organism>
<evidence type="ECO:0000256" key="8">
    <source>
        <dbReference type="ARBA" id="ARBA00049204"/>
    </source>
</evidence>
<dbReference type="PROSITE" id="PS00332">
    <property type="entry name" value="SOD_CU_ZN_2"/>
    <property type="match status" value="1"/>
</dbReference>
<evidence type="ECO:0000256" key="9">
    <source>
        <dbReference type="RuleBase" id="RU000393"/>
    </source>
</evidence>
<dbReference type="SUPFAM" id="SSF49329">
    <property type="entry name" value="Cu,Zn superoxide dismutase-like"/>
    <property type="match status" value="1"/>
</dbReference>
<gene>
    <name evidence="12" type="ORF">M413DRAFT_403960</name>
</gene>
<keyword evidence="6 9" id="KW-0186">Copper</keyword>
<keyword evidence="7" id="KW-1015">Disulfide bond</keyword>
<dbReference type="PRINTS" id="PR00068">
    <property type="entry name" value="CUZNDISMTASE"/>
</dbReference>
<keyword evidence="4" id="KW-0049">Antioxidant</keyword>
<dbReference type="Pfam" id="PF00080">
    <property type="entry name" value="Sod_Cu"/>
    <property type="match status" value="1"/>
</dbReference>
<evidence type="ECO:0000259" key="11">
    <source>
        <dbReference type="Pfam" id="PF00080"/>
    </source>
</evidence>
<keyword evidence="13" id="KW-1185">Reference proteome</keyword>
<protein>
    <recommendedName>
        <fullName evidence="9">Superoxide dismutase [Cu-Zn]</fullName>
        <ecNumber evidence="9">1.15.1.1</ecNumber>
    </recommendedName>
</protein>
<evidence type="ECO:0000256" key="1">
    <source>
        <dbReference type="ARBA" id="ARBA00010457"/>
    </source>
</evidence>
<feature type="domain" description="Superoxide dismutase copper/zinc binding" evidence="11">
    <location>
        <begin position="62"/>
        <end position="197"/>
    </location>
</feature>
<dbReference type="STRING" id="686832.A0A0C2Y0J9"/>
<dbReference type="OrthoDB" id="2015551at2759"/>
<comment type="similarity">
    <text evidence="1 9">Belongs to the Cu-Zn superoxide dismutase family.</text>
</comment>
<keyword evidence="2 9" id="KW-0479">Metal-binding</keyword>
<dbReference type="InterPro" id="IPR001424">
    <property type="entry name" value="SOD_Cu_Zn_dom"/>
</dbReference>
<dbReference type="CDD" id="cd00305">
    <property type="entry name" value="Cu-Zn_Superoxide_Dismutase"/>
    <property type="match status" value="1"/>
</dbReference>
<dbReference type="InterPro" id="IPR018152">
    <property type="entry name" value="SOD_Cu/Zn_BS"/>
</dbReference>
<keyword evidence="10" id="KW-0812">Transmembrane</keyword>
<name>A0A0C2Y0J9_HEBCY</name>
<keyword evidence="3 9" id="KW-0862">Zinc</keyword>
<comment type="cofactor">
    <cofactor evidence="9">
        <name>Cu cation</name>
        <dbReference type="ChEBI" id="CHEBI:23378"/>
    </cofactor>
    <text evidence="9">Binds 1 copper ion per subunit.</text>
</comment>
<dbReference type="EMBL" id="KN831776">
    <property type="protein sequence ID" value="KIM43403.1"/>
    <property type="molecule type" value="Genomic_DNA"/>
</dbReference>
<dbReference type="HOGENOM" id="CLU_056632_4_1_1"/>
<reference evidence="12 13" key="1">
    <citation type="submission" date="2014-04" db="EMBL/GenBank/DDBJ databases">
        <authorList>
            <consortium name="DOE Joint Genome Institute"/>
            <person name="Kuo A."/>
            <person name="Gay G."/>
            <person name="Dore J."/>
            <person name="Kohler A."/>
            <person name="Nagy L.G."/>
            <person name="Floudas D."/>
            <person name="Copeland A."/>
            <person name="Barry K.W."/>
            <person name="Cichocki N."/>
            <person name="Veneault-Fourrey C."/>
            <person name="LaButti K."/>
            <person name="Lindquist E.A."/>
            <person name="Lipzen A."/>
            <person name="Lundell T."/>
            <person name="Morin E."/>
            <person name="Murat C."/>
            <person name="Sun H."/>
            <person name="Tunlid A."/>
            <person name="Henrissat B."/>
            <person name="Grigoriev I.V."/>
            <person name="Hibbett D.S."/>
            <person name="Martin F."/>
            <person name="Nordberg H.P."/>
            <person name="Cantor M.N."/>
            <person name="Hua S.X."/>
        </authorList>
    </citation>
    <scope>NUCLEOTIDE SEQUENCE [LARGE SCALE GENOMIC DNA]</scope>
    <source>
        <strain evidence="13">h7</strain>
    </source>
</reference>
<keyword evidence="10" id="KW-0472">Membrane</keyword>
<dbReference type="AlphaFoldDB" id="A0A0C2Y0J9"/>
<accession>A0A0C2Y0J9</accession>
<comment type="catalytic activity">
    <reaction evidence="8 9">
        <text>2 superoxide + 2 H(+) = H2O2 + O2</text>
        <dbReference type="Rhea" id="RHEA:20696"/>
        <dbReference type="ChEBI" id="CHEBI:15378"/>
        <dbReference type="ChEBI" id="CHEBI:15379"/>
        <dbReference type="ChEBI" id="CHEBI:16240"/>
        <dbReference type="ChEBI" id="CHEBI:18421"/>
        <dbReference type="EC" id="1.15.1.1"/>
    </reaction>
</comment>
<dbReference type="GO" id="GO:0004784">
    <property type="term" value="F:superoxide dismutase activity"/>
    <property type="evidence" value="ECO:0007669"/>
    <property type="project" value="UniProtKB-EC"/>
</dbReference>
<evidence type="ECO:0000256" key="3">
    <source>
        <dbReference type="ARBA" id="ARBA00022833"/>
    </source>
</evidence>
<evidence type="ECO:0000256" key="6">
    <source>
        <dbReference type="ARBA" id="ARBA00023008"/>
    </source>
</evidence>
<evidence type="ECO:0000313" key="12">
    <source>
        <dbReference type="EMBL" id="KIM43403.1"/>
    </source>
</evidence>
<evidence type="ECO:0000256" key="10">
    <source>
        <dbReference type="SAM" id="Phobius"/>
    </source>
</evidence>
<evidence type="ECO:0000313" key="13">
    <source>
        <dbReference type="Proteomes" id="UP000053424"/>
    </source>
</evidence>
<evidence type="ECO:0000256" key="2">
    <source>
        <dbReference type="ARBA" id="ARBA00022723"/>
    </source>
</evidence>
<comment type="function">
    <text evidence="9">Destroys radicals which are normally produced within the cells and which are toxic to biological systems.</text>
</comment>
<dbReference type="Proteomes" id="UP000053424">
    <property type="component" value="Unassembled WGS sequence"/>
</dbReference>
<dbReference type="InterPro" id="IPR036423">
    <property type="entry name" value="SOD-like_Cu/Zn_dom_sf"/>
</dbReference>
<dbReference type="InterPro" id="IPR024134">
    <property type="entry name" value="SOD_Cu/Zn_/chaperone"/>
</dbReference>
<keyword evidence="10" id="KW-1133">Transmembrane helix</keyword>
<dbReference type="Gene3D" id="2.60.40.200">
    <property type="entry name" value="Superoxide dismutase, copper/zinc binding domain"/>
    <property type="match status" value="1"/>
</dbReference>
<feature type="transmembrane region" description="Helical" evidence="10">
    <location>
        <begin position="12"/>
        <end position="30"/>
    </location>
</feature>